<dbReference type="Gene3D" id="3.40.710.10">
    <property type="entry name" value="DD-peptidase/beta-lactamase superfamily"/>
    <property type="match status" value="1"/>
</dbReference>
<keyword evidence="2 3" id="KW-0802">TPR repeat</keyword>
<protein>
    <submittedName>
        <fullName evidence="6">Serine hydrolase</fullName>
    </submittedName>
</protein>
<feature type="domain" description="Beta-lactamase-related" evidence="5">
    <location>
        <begin position="71"/>
        <end position="381"/>
    </location>
</feature>
<dbReference type="PROSITE" id="PS50293">
    <property type="entry name" value="TPR_REGION"/>
    <property type="match status" value="1"/>
</dbReference>
<dbReference type="GO" id="GO:0016787">
    <property type="term" value="F:hydrolase activity"/>
    <property type="evidence" value="ECO:0007669"/>
    <property type="project" value="UniProtKB-KW"/>
</dbReference>
<evidence type="ECO:0000256" key="2">
    <source>
        <dbReference type="ARBA" id="ARBA00022803"/>
    </source>
</evidence>
<dbReference type="EMBL" id="CP022098">
    <property type="protein sequence ID" value="ATB37890.1"/>
    <property type="molecule type" value="Genomic_DNA"/>
</dbReference>
<dbReference type="Pfam" id="PF07719">
    <property type="entry name" value="TPR_2"/>
    <property type="match status" value="1"/>
</dbReference>
<accession>A0A250J2Z1</accession>
<dbReference type="Proteomes" id="UP000217257">
    <property type="component" value="Chromosome"/>
</dbReference>
<dbReference type="PANTHER" id="PTHR46825:SF12">
    <property type="entry name" value="PENICILLIN-BINDING PROTEIN 4"/>
    <property type="match status" value="1"/>
</dbReference>
<dbReference type="InterPro" id="IPR050491">
    <property type="entry name" value="AmpC-like"/>
</dbReference>
<dbReference type="InterPro" id="IPR019734">
    <property type="entry name" value="TPR_rpt"/>
</dbReference>
<sequence length="525" mass="56990">MRHTSLTRLASATLCALAAVSLLTAADTRKPTTQWLARPSEAARIARVEAGLSPVALPGEQTRRLSLQEWMALYKIPGLSIAVFDKGSLVWARGYGVKQSGGTDPVTPDTLFQAASISKPVTTLAVLHHAEKRGWSLDGNINDQLVSWKVPDNEYTKEQKVTLRRLLSHSAGTTVQGFKGYAANEPVPTLRQVLDGEKPANSSPVRVDTVPGTLTRYSGGGTLIVQQMLMDQLHQPFPRIMREGVLAPLGLKHSTYEQPLPKKLQPLAATGTRSGGASVEGRWHTYPELAAAGLWTTPTDLARIALEVSKAWNGESQRVLSQSMAKQMLTRQSESFGLGFQLRPGKEWFGHGGGNEGFKCSLMAFADSGSGVAIMTNSDDGWRIFERLTASVATEYGWKGFTAEPDSPSMTADLLARLEGTDAAIAWLKERRRTAPEETLSSGILNDIGYSLLRGGKVADAVKVFEANVELYPEDANTHDSLGEAYLEVGRKDEAITRYKKSLELNPKNDNAARMLEELGASSSK</sequence>
<reference evidence="6 7" key="1">
    <citation type="submission" date="2017-06" db="EMBL/GenBank/DDBJ databases">
        <title>Sequencing and comparative analysis of myxobacterial genomes.</title>
        <authorList>
            <person name="Rupp O."/>
            <person name="Goesmann A."/>
            <person name="Sogaard-Andersen L."/>
        </authorList>
    </citation>
    <scope>NUCLEOTIDE SEQUENCE [LARGE SCALE GENOMIC DNA]</scope>
    <source>
        <strain evidence="6 7">DSM 52655</strain>
    </source>
</reference>
<evidence type="ECO:0000256" key="4">
    <source>
        <dbReference type="SAM" id="SignalP"/>
    </source>
</evidence>
<feature type="chain" id="PRO_5012332066" evidence="4">
    <location>
        <begin position="26"/>
        <end position="525"/>
    </location>
</feature>
<keyword evidence="4" id="KW-0732">Signal</keyword>
<dbReference type="Gene3D" id="1.25.40.10">
    <property type="entry name" value="Tetratricopeptide repeat domain"/>
    <property type="match status" value="1"/>
</dbReference>
<organism evidence="6 7">
    <name type="scientific">Cystobacter fuscus</name>
    <dbReference type="NCBI Taxonomy" id="43"/>
    <lineage>
        <taxon>Bacteria</taxon>
        <taxon>Pseudomonadati</taxon>
        <taxon>Myxococcota</taxon>
        <taxon>Myxococcia</taxon>
        <taxon>Myxococcales</taxon>
        <taxon>Cystobacterineae</taxon>
        <taxon>Archangiaceae</taxon>
        <taxon>Cystobacter</taxon>
    </lineage>
</organism>
<dbReference type="PROSITE" id="PS50005">
    <property type="entry name" value="TPR"/>
    <property type="match status" value="2"/>
</dbReference>
<evidence type="ECO:0000259" key="5">
    <source>
        <dbReference type="Pfam" id="PF00144"/>
    </source>
</evidence>
<gene>
    <name evidence="6" type="ORF">CYFUS_003315</name>
</gene>
<dbReference type="SMART" id="SM00028">
    <property type="entry name" value="TPR"/>
    <property type="match status" value="2"/>
</dbReference>
<dbReference type="AlphaFoldDB" id="A0A250J2Z1"/>
<dbReference type="Pfam" id="PF00144">
    <property type="entry name" value="Beta-lactamase"/>
    <property type="match status" value="1"/>
</dbReference>
<proteinExistence type="predicted"/>
<feature type="repeat" description="TPR" evidence="3">
    <location>
        <begin position="476"/>
        <end position="509"/>
    </location>
</feature>
<dbReference type="SUPFAM" id="SSF56601">
    <property type="entry name" value="beta-lactamase/transpeptidase-like"/>
    <property type="match status" value="1"/>
</dbReference>
<keyword evidence="1" id="KW-0677">Repeat</keyword>
<keyword evidence="6" id="KW-0378">Hydrolase</keyword>
<evidence type="ECO:0000256" key="3">
    <source>
        <dbReference type="PROSITE-ProRule" id="PRU00339"/>
    </source>
</evidence>
<dbReference type="InterPro" id="IPR001466">
    <property type="entry name" value="Beta-lactam-related"/>
</dbReference>
<dbReference type="RefSeq" id="WP_095986140.1">
    <property type="nucleotide sequence ID" value="NZ_CP022098.1"/>
</dbReference>
<evidence type="ECO:0000313" key="6">
    <source>
        <dbReference type="EMBL" id="ATB37890.1"/>
    </source>
</evidence>
<evidence type="ECO:0000256" key="1">
    <source>
        <dbReference type="ARBA" id="ARBA00022737"/>
    </source>
</evidence>
<dbReference type="InterPro" id="IPR011990">
    <property type="entry name" value="TPR-like_helical_dom_sf"/>
</dbReference>
<dbReference type="SUPFAM" id="SSF48452">
    <property type="entry name" value="TPR-like"/>
    <property type="match status" value="1"/>
</dbReference>
<evidence type="ECO:0000313" key="7">
    <source>
        <dbReference type="Proteomes" id="UP000217257"/>
    </source>
</evidence>
<name>A0A250J2Z1_9BACT</name>
<feature type="signal peptide" evidence="4">
    <location>
        <begin position="1"/>
        <end position="25"/>
    </location>
</feature>
<dbReference type="InterPro" id="IPR013105">
    <property type="entry name" value="TPR_2"/>
</dbReference>
<dbReference type="InterPro" id="IPR012338">
    <property type="entry name" value="Beta-lactam/transpept-like"/>
</dbReference>
<dbReference type="PANTHER" id="PTHR46825">
    <property type="entry name" value="D-ALANYL-D-ALANINE-CARBOXYPEPTIDASE/ENDOPEPTIDASE AMPH"/>
    <property type="match status" value="1"/>
</dbReference>
<feature type="repeat" description="TPR" evidence="3">
    <location>
        <begin position="442"/>
        <end position="475"/>
    </location>
</feature>
<dbReference type="KEGG" id="cfus:CYFUS_003315"/>